<name>A0A0F2T5W3_STRR3</name>
<organism evidence="1 2">
    <name type="scientific">Streptomyces rubellomurinus (strain ATCC 31215)</name>
    <dbReference type="NCBI Taxonomy" id="359131"/>
    <lineage>
        <taxon>Bacteria</taxon>
        <taxon>Bacillati</taxon>
        <taxon>Actinomycetota</taxon>
        <taxon>Actinomycetes</taxon>
        <taxon>Kitasatosporales</taxon>
        <taxon>Streptomycetaceae</taxon>
        <taxon>Streptomyces</taxon>
    </lineage>
</organism>
<dbReference type="EMBL" id="JZKH01000102">
    <property type="protein sequence ID" value="KJS58583.1"/>
    <property type="molecule type" value="Genomic_DNA"/>
</dbReference>
<evidence type="ECO:0000313" key="1">
    <source>
        <dbReference type="EMBL" id="KJS58583.1"/>
    </source>
</evidence>
<dbReference type="RefSeq" id="WP_045703672.1">
    <property type="nucleotide sequence ID" value="NZ_JZKH01000102.1"/>
</dbReference>
<evidence type="ECO:0000313" key="2">
    <source>
        <dbReference type="Proteomes" id="UP000033699"/>
    </source>
</evidence>
<dbReference type="OrthoDB" id="4252127at2"/>
<keyword evidence="2" id="KW-1185">Reference proteome</keyword>
<accession>A0A0F2T5W3</accession>
<dbReference type="Proteomes" id="UP000033699">
    <property type="component" value="Unassembled WGS sequence"/>
</dbReference>
<gene>
    <name evidence="1" type="ORF">VM95_32420</name>
</gene>
<proteinExistence type="predicted"/>
<comment type="caution">
    <text evidence="1">The sequence shown here is derived from an EMBL/GenBank/DDBJ whole genome shotgun (WGS) entry which is preliminary data.</text>
</comment>
<sequence>MEDPIWTALPAEARDEVDDNLRLRRFVMAMKVIRDASPAPVPGLAACSDLVAARYEELGLGRP</sequence>
<dbReference type="AlphaFoldDB" id="A0A0F2T5W3"/>
<dbReference type="PATRIC" id="fig|359131.3.peg.637"/>
<reference evidence="1 2" key="1">
    <citation type="submission" date="2015-02" db="EMBL/GenBank/DDBJ databases">
        <authorList>
            <person name="Ju K.-S."/>
            <person name="Doroghazi J.R."/>
            <person name="Metcalf W."/>
        </authorList>
    </citation>
    <scope>NUCLEOTIDE SEQUENCE [LARGE SCALE GENOMIC DNA]</scope>
    <source>
        <strain evidence="1 2">ATCC 31215</strain>
    </source>
</reference>
<protein>
    <submittedName>
        <fullName evidence="1">Uncharacterized protein</fullName>
    </submittedName>
</protein>